<keyword evidence="7 11" id="KW-0472">Membrane</keyword>
<feature type="compositionally biased region" description="Low complexity" evidence="10">
    <location>
        <begin position="299"/>
        <end position="315"/>
    </location>
</feature>
<comment type="function">
    <text evidence="9">The M ring may be actively involved in energy transduction.</text>
</comment>
<dbReference type="Proteomes" id="UP000005439">
    <property type="component" value="Chromosome"/>
</dbReference>
<dbReference type="PATRIC" id="fig|679936.5.peg.3267"/>
<comment type="subcellular location">
    <subcellularLocation>
        <location evidence="1 9">Bacterial flagellum basal body</location>
    </subcellularLocation>
    <subcellularLocation>
        <location evidence="2">Cell membrane</location>
        <topology evidence="2">Multi-pass membrane protein</topology>
    </subcellularLocation>
</comment>
<feature type="domain" description="Flagellar M-ring N-terminal" evidence="12">
    <location>
        <begin position="46"/>
        <end position="220"/>
    </location>
</feature>
<evidence type="ECO:0000256" key="4">
    <source>
        <dbReference type="ARBA" id="ARBA00022475"/>
    </source>
</evidence>
<reference evidence="15" key="1">
    <citation type="submission" date="2011-12" db="EMBL/GenBank/DDBJ databases">
        <title>The complete genome of chromosome of Sulfobacillus acidophilus DSM 10332.</title>
        <authorList>
            <person name="Lucas S."/>
            <person name="Han J."/>
            <person name="Lapidus A."/>
            <person name="Bruce D."/>
            <person name="Goodwin L."/>
            <person name="Pitluck S."/>
            <person name="Peters L."/>
            <person name="Kyrpides N."/>
            <person name="Mavromatis K."/>
            <person name="Ivanova N."/>
            <person name="Mikhailova N."/>
            <person name="Chertkov O."/>
            <person name="Saunders E."/>
            <person name="Detter J.C."/>
            <person name="Tapia R."/>
            <person name="Han C."/>
            <person name="Land M."/>
            <person name="Hauser L."/>
            <person name="Markowitz V."/>
            <person name="Cheng J.-F."/>
            <person name="Hugenholtz P."/>
            <person name="Woyke T."/>
            <person name="Wu D."/>
            <person name="Pukall R."/>
            <person name="Gehrich-Schroeter G."/>
            <person name="Schneider S."/>
            <person name="Klenk H.-P."/>
            <person name="Eisen J.A."/>
        </authorList>
    </citation>
    <scope>NUCLEOTIDE SEQUENCE [LARGE SCALE GENOMIC DNA]</scope>
    <source>
        <strain evidence="15">ATCC 700253 / DSM 10332 / NAL</strain>
    </source>
</reference>
<evidence type="ECO:0000256" key="11">
    <source>
        <dbReference type="SAM" id="Phobius"/>
    </source>
</evidence>
<dbReference type="GO" id="GO:0005886">
    <property type="term" value="C:plasma membrane"/>
    <property type="evidence" value="ECO:0007669"/>
    <property type="project" value="UniProtKB-SubCell"/>
</dbReference>
<organism evidence="14 15">
    <name type="scientific">Sulfobacillus acidophilus (strain ATCC 700253 / DSM 10332 / NAL)</name>
    <dbReference type="NCBI Taxonomy" id="679936"/>
    <lineage>
        <taxon>Bacteria</taxon>
        <taxon>Bacillati</taxon>
        <taxon>Bacillota</taxon>
        <taxon>Clostridia</taxon>
        <taxon>Eubacteriales</taxon>
        <taxon>Clostridiales Family XVII. Incertae Sedis</taxon>
        <taxon>Sulfobacillus</taxon>
    </lineage>
</organism>
<evidence type="ECO:0000256" key="10">
    <source>
        <dbReference type="SAM" id="MobiDB-lite"/>
    </source>
</evidence>
<evidence type="ECO:0000313" key="15">
    <source>
        <dbReference type="Proteomes" id="UP000005439"/>
    </source>
</evidence>
<evidence type="ECO:0000256" key="1">
    <source>
        <dbReference type="ARBA" id="ARBA00004117"/>
    </source>
</evidence>
<keyword evidence="4" id="KW-1003">Cell membrane</keyword>
<dbReference type="AlphaFoldDB" id="G8U1J8"/>
<feature type="transmembrane region" description="Helical" evidence="11">
    <location>
        <begin position="427"/>
        <end position="444"/>
    </location>
</feature>
<dbReference type="Gene3D" id="3.30.300.30">
    <property type="match status" value="1"/>
</dbReference>
<dbReference type="PRINTS" id="PR01009">
    <property type="entry name" value="FLGMRINGFLIF"/>
</dbReference>
<dbReference type="GO" id="GO:0071973">
    <property type="term" value="P:bacterial-type flagellum-dependent cell motility"/>
    <property type="evidence" value="ECO:0007669"/>
    <property type="project" value="InterPro"/>
</dbReference>
<dbReference type="HOGENOM" id="CLU_028108_2_0_9"/>
<keyword evidence="5 11" id="KW-0812">Transmembrane</keyword>
<keyword evidence="6 11" id="KW-1133">Transmembrane helix</keyword>
<proteinExistence type="inferred from homology"/>
<dbReference type="InterPro" id="IPR043427">
    <property type="entry name" value="YscJ/FliF"/>
</dbReference>
<dbReference type="PANTHER" id="PTHR30046">
    <property type="entry name" value="FLAGELLAR M-RING PROTEIN"/>
    <property type="match status" value="1"/>
</dbReference>
<protein>
    <recommendedName>
        <fullName evidence="9">Flagellar M-ring protein</fullName>
    </recommendedName>
</protein>
<keyword evidence="14" id="KW-0969">Cilium</keyword>
<dbReference type="Pfam" id="PF08345">
    <property type="entry name" value="YscJ_FliF_C"/>
    <property type="match status" value="1"/>
</dbReference>
<dbReference type="InterPro" id="IPR006182">
    <property type="entry name" value="FliF_N_dom"/>
</dbReference>
<gene>
    <name evidence="14" type="ordered locus">Sulac_3157</name>
</gene>
<dbReference type="InterPro" id="IPR013556">
    <property type="entry name" value="Flag_M-ring_C"/>
</dbReference>
<evidence type="ECO:0000256" key="8">
    <source>
        <dbReference type="ARBA" id="ARBA00023143"/>
    </source>
</evidence>
<keyword evidence="14" id="KW-0966">Cell projection</keyword>
<feature type="compositionally biased region" description="Polar residues" evidence="10">
    <location>
        <begin position="316"/>
        <end position="333"/>
    </location>
</feature>
<evidence type="ECO:0000256" key="7">
    <source>
        <dbReference type="ARBA" id="ARBA00023136"/>
    </source>
</evidence>
<keyword evidence="14" id="KW-0282">Flagellum</keyword>
<evidence type="ECO:0000256" key="3">
    <source>
        <dbReference type="ARBA" id="ARBA00007971"/>
    </source>
</evidence>
<dbReference type="InterPro" id="IPR000067">
    <property type="entry name" value="FlgMring_FliF"/>
</dbReference>
<dbReference type="STRING" id="679936.Sulac_3157"/>
<dbReference type="PANTHER" id="PTHR30046:SF0">
    <property type="entry name" value="FLAGELLAR M-RING PROTEIN"/>
    <property type="match status" value="1"/>
</dbReference>
<evidence type="ECO:0000313" key="14">
    <source>
        <dbReference type="EMBL" id="AEW06603.1"/>
    </source>
</evidence>
<dbReference type="KEGG" id="sap:Sulac_3157"/>
<keyword evidence="15" id="KW-1185">Reference proteome</keyword>
<dbReference type="NCBIfam" id="TIGR00206">
    <property type="entry name" value="fliF"/>
    <property type="match status" value="1"/>
</dbReference>
<dbReference type="GO" id="GO:0003774">
    <property type="term" value="F:cytoskeletal motor activity"/>
    <property type="evidence" value="ECO:0007669"/>
    <property type="project" value="InterPro"/>
</dbReference>
<keyword evidence="8 9" id="KW-0975">Bacterial flagellum</keyword>
<evidence type="ECO:0000259" key="12">
    <source>
        <dbReference type="Pfam" id="PF01514"/>
    </source>
</evidence>
<accession>G8U1J8</accession>
<feature type="region of interest" description="Disordered" evidence="10">
    <location>
        <begin position="299"/>
        <end position="333"/>
    </location>
</feature>
<reference evidence="14 15" key="2">
    <citation type="journal article" date="2012" name="Stand. Genomic Sci.">
        <title>Complete genome sequence of the moderately thermophilic mineral-sulfide-oxidizing firmicute Sulfobacillus acidophilus type strain (NAL(T)).</title>
        <authorList>
            <person name="Anderson I."/>
            <person name="Chertkov O."/>
            <person name="Chen A."/>
            <person name="Saunders E."/>
            <person name="Lapidus A."/>
            <person name="Nolan M."/>
            <person name="Lucas S."/>
            <person name="Hammon N."/>
            <person name="Deshpande S."/>
            <person name="Cheng J.F."/>
            <person name="Han C."/>
            <person name="Tapia R."/>
            <person name="Goodwin L.A."/>
            <person name="Pitluck S."/>
            <person name="Liolios K."/>
            <person name="Pagani I."/>
            <person name="Ivanova N."/>
            <person name="Mikhailova N."/>
            <person name="Pati A."/>
            <person name="Palaniappan K."/>
            <person name="Land M."/>
            <person name="Pan C."/>
            <person name="Rohde M."/>
            <person name="Pukall R."/>
            <person name="Goker M."/>
            <person name="Detter J.C."/>
            <person name="Woyke T."/>
            <person name="Bristow J."/>
            <person name="Eisen J.A."/>
            <person name="Markowitz V."/>
            <person name="Hugenholtz P."/>
            <person name="Kyrpides N.C."/>
            <person name="Klenk H.P."/>
            <person name="Mavromatis K."/>
        </authorList>
    </citation>
    <scope>NUCLEOTIDE SEQUENCE [LARGE SCALE GENOMIC DNA]</scope>
    <source>
        <strain evidence="15">ATCC 700253 / DSM 10332 / NAL</strain>
    </source>
</reference>
<dbReference type="PIRSF" id="PIRSF004862">
    <property type="entry name" value="FliF"/>
    <property type="match status" value="1"/>
</dbReference>
<sequence>MNERAKAYWDRLLNWWKNQAPAQKLRVGGFVVLGLAVLVTGWTLVTSPDWQPLYTNLDPRTAGQITNQLSQMKIPYELTNGGATILVPKKDVNQVRVDLADQNIPSSGTVGLPQPMTFTLGETDQEIQLTQLADLEATLESTINSINGVHSSRVLINEPAPSLFGETTTPATASVFVDLNPGASLSAGQVRGIMNLVAHSVNGLAVNQVTVVDQNGDVLSAGVLNQGPAATISGLSSAELADENQVASNIRNNVEGMLTQVLGPGNAVVQVSATLNFNQSQIQSTQYGKGVLSSQQVQSSTSTQSAAPTTAAGTTGNVPVYTTQSSGGPTSTNSKTVISNYLVDTTKTNETVPGGAIQRLTVAVVVDKKLTAQEAQSLKSLVASAAGIDYQRGDQLTVVGLPFNRSAVSQALVAMQKAQRAQEIRQGVLGLMALLVFLGVLFTIRRSLKNRPVPEPMPAVLPQAVGEVAPGPEPMSVAELLNEMRVQREPDTAEQARQRLLELAKNEPETAARLLKAWMDEESS</sequence>
<evidence type="ECO:0000256" key="2">
    <source>
        <dbReference type="ARBA" id="ARBA00004651"/>
    </source>
</evidence>
<comment type="similarity">
    <text evidence="3 9">Belongs to the FliF family.</text>
</comment>
<evidence type="ECO:0000256" key="5">
    <source>
        <dbReference type="ARBA" id="ARBA00022692"/>
    </source>
</evidence>
<feature type="domain" description="Flagellar M-ring C-terminal" evidence="13">
    <location>
        <begin position="258"/>
        <end position="403"/>
    </location>
</feature>
<evidence type="ECO:0000256" key="9">
    <source>
        <dbReference type="PIRNR" id="PIRNR004862"/>
    </source>
</evidence>
<evidence type="ECO:0000259" key="13">
    <source>
        <dbReference type="Pfam" id="PF08345"/>
    </source>
</evidence>
<dbReference type="EMBL" id="CP003179">
    <property type="protein sequence ID" value="AEW06603.1"/>
    <property type="molecule type" value="Genomic_DNA"/>
</dbReference>
<feature type="transmembrane region" description="Helical" evidence="11">
    <location>
        <begin position="27"/>
        <end position="45"/>
    </location>
</feature>
<name>G8U1J8_SULAD</name>
<dbReference type="Pfam" id="PF01514">
    <property type="entry name" value="YscJ_FliF"/>
    <property type="match status" value="1"/>
</dbReference>
<dbReference type="GO" id="GO:0009431">
    <property type="term" value="C:bacterial-type flagellum basal body, MS ring"/>
    <property type="evidence" value="ECO:0007669"/>
    <property type="project" value="InterPro"/>
</dbReference>
<evidence type="ECO:0000256" key="6">
    <source>
        <dbReference type="ARBA" id="ARBA00022989"/>
    </source>
</evidence>
<dbReference type="InterPro" id="IPR045851">
    <property type="entry name" value="AMP-bd_C_sf"/>
</dbReference>